<keyword evidence="6 8" id="KW-0067">ATP-binding</keyword>
<dbReference type="Pfam" id="PF01171">
    <property type="entry name" value="ATP_bind_3"/>
    <property type="match status" value="1"/>
</dbReference>
<dbReference type="InterPro" id="IPR012796">
    <property type="entry name" value="Lysidine-tRNA-synth_C"/>
</dbReference>
<dbReference type="AlphaFoldDB" id="E8N3B1"/>
<keyword evidence="4 8" id="KW-0819">tRNA processing</keyword>
<dbReference type="SUPFAM" id="SSF52402">
    <property type="entry name" value="Adenine nucleotide alpha hydrolases-like"/>
    <property type="match status" value="1"/>
</dbReference>
<dbReference type="Proteomes" id="UP000008922">
    <property type="component" value="Chromosome"/>
</dbReference>
<comment type="catalytic activity">
    <reaction evidence="7 8">
        <text>cytidine(34) in tRNA(Ile2) + L-lysine + ATP = lysidine(34) in tRNA(Ile2) + AMP + diphosphate + H(+)</text>
        <dbReference type="Rhea" id="RHEA:43744"/>
        <dbReference type="Rhea" id="RHEA-COMP:10625"/>
        <dbReference type="Rhea" id="RHEA-COMP:10670"/>
        <dbReference type="ChEBI" id="CHEBI:15378"/>
        <dbReference type="ChEBI" id="CHEBI:30616"/>
        <dbReference type="ChEBI" id="CHEBI:32551"/>
        <dbReference type="ChEBI" id="CHEBI:33019"/>
        <dbReference type="ChEBI" id="CHEBI:82748"/>
        <dbReference type="ChEBI" id="CHEBI:83665"/>
        <dbReference type="ChEBI" id="CHEBI:456215"/>
        <dbReference type="EC" id="6.3.4.19"/>
    </reaction>
</comment>
<comment type="function">
    <text evidence="8">Ligates lysine onto the cytidine present at position 34 of the AUA codon-specific tRNA(Ile) that contains the anticodon CAU, in an ATP-dependent manner. Cytidine is converted to lysidine, thus changing the amino acid specificity of the tRNA from methionine to isoleucine.</text>
</comment>
<dbReference type="GO" id="GO:0005524">
    <property type="term" value="F:ATP binding"/>
    <property type="evidence" value="ECO:0007669"/>
    <property type="project" value="UniProtKB-UniRule"/>
</dbReference>
<keyword evidence="3 8" id="KW-0436">Ligase</keyword>
<keyword evidence="2 8" id="KW-0963">Cytoplasm</keyword>
<dbReference type="SUPFAM" id="SSF82829">
    <property type="entry name" value="MesJ substrate recognition domain-like"/>
    <property type="match status" value="1"/>
</dbReference>
<organism evidence="10 11">
    <name type="scientific">Anaerolinea thermophila (strain DSM 14523 / JCM 11388 / NBRC 100420 / UNI-1)</name>
    <dbReference type="NCBI Taxonomy" id="926569"/>
    <lineage>
        <taxon>Bacteria</taxon>
        <taxon>Bacillati</taxon>
        <taxon>Chloroflexota</taxon>
        <taxon>Anaerolineae</taxon>
        <taxon>Anaerolineales</taxon>
        <taxon>Anaerolineaceae</taxon>
        <taxon>Anaerolinea</taxon>
    </lineage>
</organism>
<evidence type="ECO:0000256" key="3">
    <source>
        <dbReference type="ARBA" id="ARBA00022598"/>
    </source>
</evidence>
<evidence type="ECO:0000256" key="4">
    <source>
        <dbReference type="ARBA" id="ARBA00022694"/>
    </source>
</evidence>
<dbReference type="HAMAP" id="MF_01161">
    <property type="entry name" value="tRNA_Ile_lys_synt"/>
    <property type="match status" value="1"/>
</dbReference>
<dbReference type="CDD" id="cd01992">
    <property type="entry name" value="TilS_N"/>
    <property type="match status" value="1"/>
</dbReference>
<accession>E8N3B1</accession>
<dbReference type="EC" id="6.3.4.19" evidence="8"/>
<dbReference type="PANTHER" id="PTHR43033">
    <property type="entry name" value="TRNA(ILE)-LYSIDINE SYNTHASE-RELATED"/>
    <property type="match status" value="1"/>
</dbReference>
<feature type="domain" description="Lysidine-tRNA(Ile) synthetase C-terminal" evidence="9">
    <location>
        <begin position="396"/>
        <end position="471"/>
    </location>
</feature>
<dbReference type="EMBL" id="AP012029">
    <property type="protein sequence ID" value="BAJ62925.1"/>
    <property type="molecule type" value="Genomic_DNA"/>
</dbReference>
<dbReference type="InterPro" id="IPR014729">
    <property type="entry name" value="Rossmann-like_a/b/a_fold"/>
</dbReference>
<feature type="binding site" evidence="8">
    <location>
        <begin position="28"/>
        <end position="33"/>
    </location>
    <ligand>
        <name>ATP</name>
        <dbReference type="ChEBI" id="CHEBI:30616"/>
    </ligand>
</feature>
<name>E8N3B1_ANATU</name>
<dbReference type="SUPFAM" id="SSF56037">
    <property type="entry name" value="PheT/TilS domain"/>
    <property type="match status" value="1"/>
</dbReference>
<dbReference type="FunCoup" id="E8N3B1">
    <property type="interactions" value="123"/>
</dbReference>
<dbReference type="eggNOG" id="COG0037">
    <property type="taxonomic scope" value="Bacteria"/>
</dbReference>
<evidence type="ECO:0000256" key="6">
    <source>
        <dbReference type="ARBA" id="ARBA00022840"/>
    </source>
</evidence>
<dbReference type="SMART" id="SM00977">
    <property type="entry name" value="TilS_C"/>
    <property type="match status" value="1"/>
</dbReference>
<proteinExistence type="inferred from homology"/>
<dbReference type="NCBIfam" id="TIGR02433">
    <property type="entry name" value="lysidine_TilS_C"/>
    <property type="match status" value="1"/>
</dbReference>
<comment type="domain">
    <text evidence="8">The N-terminal region contains the highly conserved SGGXDS motif, predicted to be a P-loop motif involved in ATP binding.</text>
</comment>
<keyword evidence="11" id="KW-1185">Reference proteome</keyword>
<evidence type="ECO:0000313" key="11">
    <source>
        <dbReference type="Proteomes" id="UP000008922"/>
    </source>
</evidence>
<evidence type="ECO:0000313" key="10">
    <source>
        <dbReference type="EMBL" id="BAJ62925.1"/>
    </source>
</evidence>
<dbReference type="STRING" id="926569.ANT_08910"/>
<evidence type="ECO:0000256" key="1">
    <source>
        <dbReference type="ARBA" id="ARBA00004496"/>
    </source>
</evidence>
<dbReference type="KEGG" id="atm:ANT_08910"/>
<dbReference type="Pfam" id="PF11734">
    <property type="entry name" value="TilS_C"/>
    <property type="match status" value="1"/>
</dbReference>
<dbReference type="Gene3D" id="1.20.59.20">
    <property type="match status" value="1"/>
</dbReference>
<protein>
    <recommendedName>
        <fullName evidence="8">tRNA(Ile)-lysidine synthase</fullName>
        <ecNumber evidence="8">6.3.4.19</ecNumber>
    </recommendedName>
    <alternativeName>
        <fullName evidence="8">tRNA(Ile)-2-lysyl-cytidine synthase</fullName>
    </alternativeName>
    <alternativeName>
        <fullName evidence="8">tRNA(Ile)-lysidine synthetase</fullName>
    </alternativeName>
</protein>
<dbReference type="Gene3D" id="3.40.50.620">
    <property type="entry name" value="HUPs"/>
    <property type="match status" value="1"/>
</dbReference>
<evidence type="ECO:0000256" key="2">
    <source>
        <dbReference type="ARBA" id="ARBA00022490"/>
    </source>
</evidence>
<dbReference type="InterPro" id="IPR012094">
    <property type="entry name" value="tRNA_Ile_lys_synt"/>
</dbReference>
<dbReference type="GO" id="GO:0005737">
    <property type="term" value="C:cytoplasm"/>
    <property type="evidence" value="ECO:0007669"/>
    <property type="project" value="UniProtKB-SubCell"/>
</dbReference>
<dbReference type="NCBIfam" id="TIGR02432">
    <property type="entry name" value="lysidine_TilS_N"/>
    <property type="match status" value="1"/>
</dbReference>
<keyword evidence="5 8" id="KW-0547">Nucleotide-binding</keyword>
<evidence type="ECO:0000256" key="8">
    <source>
        <dbReference type="HAMAP-Rule" id="MF_01161"/>
    </source>
</evidence>
<dbReference type="InterPro" id="IPR012795">
    <property type="entry name" value="tRNA_Ile_lys_synt_N"/>
</dbReference>
<evidence type="ECO:0000256" key="5">
    <source>
        <dbReference type="ARBA" id="ARBA00022741"/>
    </source>
</evidence>
<evidence type="ECO:0000259" key="9">
    <source>
        <dbReference type="SMART" id="SM00977"/>
    </source>
</evidence>
<reference evidence="10 11" key="1">
    <citation type="submission" date="2010-12" db="EMBL/GenBank/DDBJ databases">
        <title>Whole genome sequence of Anaerolinea thermophila UNI-1.</title>
        <authorList>
            <person name="Narita-Yamada S."/>
            <person name="Kishi E."/>
            <person name="Watanabe Y."/>
            <person name="Takasaki K."/>
            <person name="Ankai A."/>
            <person name="Oguchi A."/>
            <person name="Fukui S."/>
            <person name="Takahashi M."/>
            <person name="Yashiro I."/>
            <person name="Hosoyama A."/>
            <person name="Sekiguchi Y."/>
            <person name="Hanada S."/>
            <person name="Fujita N."/>
        </authorList>
    </citation>
    <scope>NUCLEOTIDE SEQUENCE [LARGE SCALE GENOMIC DNA]</scope>
    <source>
        <strain evidence="11">DSM 14523 / JCM 11388 / NBRC 100420 / UNI-1</strain>
    </source>
</reference>
<dbReference type="GO" id="GO:0006400">
    <property type="term" value="P:tRNA modification"/>
    <property type="evidence" value="ECO:0007669"/>
    <property type="project" value="UniProtKB-UniRule"/>
</dbReference>
<dbReference type="GO" id="GO:0032267">
    <property type="term" value="F:tRNA(Ile)-lysidine synthase activity"/>
    <property type="evidence" value="ECO:0007669"/>
    <property type="project" value="UniProtKB-EC"/>
</dbReference>
<comment type="similarity">
    <text evidence="8">Belongs to the tRNA(Ile)-lysidine synthase family.</text>
</comment>
<sequence>MSLEERVLHNAQERCRISPESPLVLGVSGGADSLCLLDVLHRAGFNLIVAHFNHRLRPEAESEADWVCAQAQQRGLRVELGQGEVLAMAKEQGMSIEEAAREARYSFLFSVAHQVQAQAVAVAHTASDQVETVLMHLIRGTGHKGLTGMPYRGFLNQFSTTTPLVRPMLSIWREEVLAYCHERGLTWLEDPSNRDVRFTRNRLRNEVLPLLKQVNPRVEEAIWRLSTLLAEEDDVFENAFQQAWNQCVLEQSSKQIVLSRERVQSLSPALQREVLRWSLSLLRPALRDLDFDTVNRAMQFVQQPTQSRHIHLVAGLGLRLEGEHLIVDDETFIQSLPSDFPQMPPQAQYVLPVPGSLVLPNGWSIEVQRVDVLPDSWDEVSRWEAFISGDALGEALEVRPFRPGERFQPLGMGGKSRKVSDFWVDVGLPRRLRSGWPLVFAQDEVVWIPGFRLDHRWRVTPETRSVYRLQIRREAG</sequence>
<dbReference type="HOGENOM" id="CLU_018869_0_1_0"/>
<dbReference type="PANTHER" id="PTHR43033:SF1">
    <property type="entry name" value="TRNA(ILE)-LYSIDINE SYNTHASE-RELATED"/>
    <property type="match status" value="1"/>
</dbReference>
<gene>
    <name evidence="8 10" type="primary">tilS</name>
    <name evidence="10" type="ordered locus">ANT_08910</name>
</gene>
<dbReference type="InParanoid" id="E8N3B1"/>
<evidence type="ECO:0000256" key="7">
    <source>
        <dbReference type="ARBA" id="ARBA00048539"/>
    </source>
</evidence>
<dbReference type="RefSeq" id="WP_013559317.1">
    <property type="nucleotide sequence ID" value="NC_014960.1"/>
</dbReference>
<dbReference type="OrthoDB" id="9807403at2"/>
<dbReference type="InterPro" id="IPR011063">
    <property type="entry name" value="TilS/TtcA_N"/>
</dbReference>
<comment type="subcellular location">
    <subcellularLocation>
        <location evidence="1 8">Cytoplasm</location>
    </subcellularLocation>
</comment>